<keyword evidence="9 12" id="KW-0418">Kinase</keyword>
<dbReference type="GO" id="GO:0005829">
    <property type="term" value="C:cytosol"/>
    <property type="evidence" value="ECO:0007669"/>
    <property type="project" value="TreeGrafter"/>
</dbReference>
<evidence type="ECO:0000256" key="7">
    <source>
        <dbReference type="ARBA" id="ARBA00022694"/>
    </source>
</evidence>
<name>A0A6P4AKP7_ZIZJJ</name>
<reference evidence="15" key="1">
    <citation type="submission" date="2025-08" db="UniProtKB">
        <authorList>
            <consortium name="RefSeq"/>
        </authorList>
    </citation>
    <scope>IDENTIFICATION</scope>
    <source>
        <tissue evidence="15">Seedling</tissue>
    </source>
</reference>
<keyword evidence="11" id="KW-0460">Magnesium</keyword>
<dbReference type="GO" id="GO:0008176">
    <property type="term" value="F:tRNA (guanine(46)-N7)-methyltransferase activity"/>
    <property type="evidence" value="ECO:0007669"/>
    <property type="project" value="UniProtKB-EC"/>
</dbReference>
<evidence type="ECO:0000256" key="11">
    <source>
        <dbReference type="ARBA" id="ARBA00022842"/>
    </source>
</evidence>
<accession>A0A6P4AKP7</accession>
<dbReference type="InParanoid" id="A0A6P4AKP7"/>
<evidence type="ECO:0000256" key="8">
    <source>
        <dbReference type="ARBA" id="ARBA00022741"/>
    </source>
</evidence>
<comment type="cofactor">
    <cofactor evidence="2">
        <name>Mg(2+)</name>
        <dbReference type="ChEBI" id="CHEBI:18420"/>
    </cofactor>
</comment>
<protein>
    <recommendedName>
        <fullName evidence="12">Phosphoglycerate kinase</fullName>
        <ecNumber evidence="12">2.7.2.3</ecNumber>
    </recommendedName>
</protein>
<dbReference type="InterPro" id="IPR029063">
    <property type="entry name" value="SAM-dependent_MTases_sf"/>
</dbReference>
<dbReference type="AlphaFoldDB" id="A0A6P4AKP7"/>
<dbReference type="GO" id="GO:0004618">
    <property type="term" value="F:phosphoglycerate kinase activity"/>
    <property type="evidence" value="ECO:0007669"/>
    <property type="project" value="UniProtKB-EC"/>
</dbReference>
<dbReference type="GO" id="GO:0006094">
    <property type="term" value="P:gluconeogenesis"/>
    <property type="evidence" value="ECO:0007669"/>
    <property type="project" value="TreeGrafter"/>
</dbReference>
<dbReference type="CDD" id="cd02440">
    <property type="entry name" value="AdoMet_MTases"/>
    <property type="match status" value="1"/>
</dbReference>
<comment type="catalytic activity">
    <reaction evidence="1">
        <text>guanosine(46) in tRNA + S-adenosyl-L-methionine = N(7)-methylguanosine(46) in tRNA + S-adenosyl-L-homocysteine</text>
        <dbReference type="Rhea" id="RHEA:42708"/>
        <dbReference type="Rhea" id="RHEA-COMP:10188"/>
        <dbReference type="Rhea" id="RHEA-COMP:10189"/>
        <dbReference type="ChEBI" id="CHEBI:57856"/>
        <dbReference type="ChEBI" id="CHEBI:59789"/>
        <dbReference type="ChEBI" id="CHEBI:74269"/>
        <dbReference type="ChEBI" id="CHEBI:74480"/>
        <dbReference type="EC" id="2.1.1.33"/>
    </reaction>
</comment>
<evidence type="ECO:0000256" key="12">
    <source>
        <dbReference type="RuleBase" id="RU000532"/>
    </source>
</evidence>
<comment type="subunit">
    <text evidence="13">Monomer.</text>
</comment>
<dbReference type="PRINTS" id="PR00477">
    <property type="entry name" value="PHGLYCKINASE"/>
</dbReference>
<dbReference type="InterPro" id="IPR001576">
    <property type="entry name" value="Phosphoglycerate_kinase"/>
</dbReference>
<evidence type="ECO:0000256" key="5">
    <source>
        <dbReference type="ARBA" id="ARBA00022679"/>
    </source>
</evidence>
<evidence type="ECO:0000313" key="15">
    <source>
        <dbReference type="RefSeq" id="XP_015898427.3"/>
    </source>
</evidence>
<evidence type="ECO:0000256" key="1">
    <source>
        <dbReference type="ARBA" id="ARBA00000142"/>
    </source>
</evidence>
<comment type="similarity">
    <text evidence="3 12">Belongs to the phosphoglycerate kinase family.</text>
</comment>
<dbReference type="EC" id="2.7.2.3" evidence="12"/>
<dbReference type="Proteomes" id="UP001652623">
    <property type="component" value="Chromosome 11"/>
</dbReference>
<evidence type="ECO:0000256" key="13">
    <source>
        <dbReference type="RuleBase" id="RU000696"/>
    </source>
</evidence>
<evidence type="ECO:0000256" key="10">
    <source>
        <dbReference type="ARBA" id="ARBA00022840"/>
    </source>
</evidence>
<dbReference type="InterPro" id="IPR036043">
    <property type="entry name" value="Phosphoglycerate_kinase_sf"/>
</dbReference>
<evidence type="ECO:0000256" key="9">
    <source>
        <dbReference type="ARBA" id="ARBA00022777"/>
    </source>
</evidence>
<dbReference type="Pfam" id="PF00162">
    <property type="entry name" value="PGK"/>
    <property type="match status" value="1"/>
</dbReference>
<keyword evidence="10" id="KW-0067">ATP-binding</keyword>
<evidence type="ECO:0000256" key="2">
    <source>
        <dbReference type="ARBA" id="ARBA00001946"/>
    </source>
</evidence>
<dbReference type="Gene3D" id="3.40.50.1260">
    <property type="entry name" value="Phosphoglycerate kinase, N-terminal domain"/>
    <property type="match status" value="2"/>
</dbReference>
<dbReference type="GO" id="GO:0043531">
    <property type="term" value="F:ADP binding"/>
    <property type="evidence" value="ECO:0007669"/>
    <property type="project" value="TreeGrafter"/>
</dbReference>
<evidence type="ECO:0000256" key="6">
    <source>
        <dbReference type="ARBA" id="ARBA00022691"/>
    </source>
</evidence>
<keyword evidence="6" id="KW-0949">S-adenosyl-L-methionine</keyword>
<dbReference type="SUPFAM" id="SSF53335">
    <property type="entry name" value="S-adenosyl-L-methionine-dependent methyltransferases"/>
    <property type="match status" value="1"/>
</dbReference>
<keyword evidence="14" id="KW-1185">Reference proteome</keyword>
<dbReference type="FunFam" id="3.40.50.1260:FF:000013">
    <property type="entry name" value="Phosphoglycerate kinase"/>
    <property type="match status" value="1"/>
</dbReference>
<gene>
    <name evidence="15" type="primary">LOC107431911</name>
</gene>
<dbReference type="Pfam" id="PF02390">
    <property type="entry name" value="Methyltransf_4"/>
    <property type="match status" value="1"/>
</dbReference>
<evidence type="ECO:0000313" key="14">
    <source>
        <dbReference type="Proteomes" id="UP001652623"/>
    </source>
</evidence>
<organism evidence="14 15">
    <name type="scientific">Ziziphus jujuba</name>
    <name type="common">Chinese jujube</name>
    <name type="synonym">Ziziphus sativa</name>
    <dbReference type="NCBI Taxonomy" id="326968"/>
    <lineage>
        <taxon>Eukaryota</taxon>
        <taxon>Viridiplantae</taxon>
        <taxon>Streptophyta</taxon>
        <taxon>Embryophyta</taxon>
        <taxon>Tracheophyta</taxon>
        <taxon>Spermatophyta</taxon>
        <taxon>Magnoliopsida</taxon>
        <taxon>eudicotyledons</taxon>
        <taxon>Gunneridae</taxon>
        <taxon>Pentapetalae</taxon>
        <taxon>rosids</taxon>
        <taxon>fabids</taxon>
        <taxon>Rosales</taxon>
        <taxon>Rhamnaceae</taxon>
        <taxon>Paliureae</taxon>
        <taxon>Ziziphus</taxon>
    </lineage>
</organism>
<dbReference type="PROSITE" id="PS51625">
    <property type="entry name" value="SAM_MT_TRMB"/>
    <property type="match status" value="1"/>
</dbReference>
<dbReference type="SUPFAM" id="SSF53748">
    <property type="entry name" value="Phosphoglycerate kinase"/>
    <property type="match status" value="1"/>
</dbReference>
<keyword evidence="8" id="KW-0547">Nucleotide-binding</keyword>
<dbReference type="PANTHER" id="PTHR11406:SF32">
    <property type="entry name" value="PHOSPHOGLYCERATE KINASE"/>
    <property type="match status" value="1"/>
</dbReference>
<dbReference type="FunFam" id="3.40.50.150:FF:000194">
    <property type="entry name" value="Phosphoglycerate kinase"/>
    <property type="match status" value="1"/>
</dbReference>
<dbReference type="GO" id="GO:0006096">
    <property type="term" value="P:glycolytic process"/>
    <property type="evidence" value="ECO:0007669"/>
    <property type="project" value="InterPro"/>
</dbReference>
<evidence type="ECO:0000256" key="3">
    <source>
        <dbReference type="ARBA" id="ARBA00008982"/>
    </source>
</evidence>
<keyword evidence="5 12" id="KW-0808">Transferase</keyword>
<proteinExistence type="inferred from homology"/>
<dbReference type="InterPro" id="IPR015824">
    <property type="entry name" value="Phosphoglycerate_kinase_N"/>
</dbReference>
<evidence type="ECO:0000256" key="4">
    <source>
        <dbReference type="ARBA" id="ARBA00022603"/>
    </source>
</evidence>
<dbReference type="KEGG" id="zju:107431911"/>
<dbReference type="InterPro" id="IPR003358">
    <property type="entry name" value="tRNA_(Gua-N-7)_MeTrfase_Trmb"/>
</dbReference>
<comment type="catalytic activity">
    <reaction evidence="12">
        <text>(2R)-3-phosphoglycerate + ATP = (2R)-3-phospho-glyceroyl phosphate + ADP</text>
        <dbReference type="Rhea" id="RHEA:14801"/>
        <dbReference type="ChEBI" id="CHEBI:30616"/>
        <dbReference type="ChEBI" id="CHEBI:57604"/>
        <dbReference type="ChEBI" id="CHEBI:58272"/>
        <dbReference type="ChEBI" id="CHEBI:456216"/>
        <dbReference type="EC" id="2.7.2.3"/>
    </reaction>
</comment>
<keyword evidence="4" id="KW-0489">Methyltransferase</keyword>
<dbReference type="GO" id="GO:0005524">
    <property type="term" value="F:ATP binding"/>
    <property type="evidence" value="ECO:0007669"/>
    <property type="project" value="UniProtKB-KW"/>
</dbReference>
<dbReference type="RefSeq" id="XP_015898427.3">
    <property type="nucleotide sequence ID" value="XM_016042941.4"/>
</dbReference>
<dbReference type="Gene3D" id="3.40.50.150">
    <property type="entry name" value="Vaccinia Virus protein VP39"/>
    <property type="match status" value="1"/>
</dbReference>
<dbReference type="GeneID" id="107431911"/>
<dbReference type="PANTHER" id="PTHR11406">
    <property type="entry name" value="PHOSPHOGLYCERATE KINASE"/>
    <property type="match status" value="1"/>
</dbReference>
<sequence length="674" mass="75660">MGLLLKPLQETLCFSKFSRNDCWPKFQLNKPCWLIGECAYLLKRHNIKSSLRGNWEAVNHVESSLKHKDSDVFPDVQALRKFPKEELHAKVVLVRFDSTILLSKGADQNVQLASNAFFTIKYLLEAGAKVILVSEWSVKNNLKLFAAEPVADFLSSVLHHKVVPVRCISSEMLSNMESMEKADIFLLDNLSEFKEEVANCAKFSESLASGVDIFVNDSFSQSHKILASTVGVTRFCYASLAGFHFEHSLCQLKKATKNENKPYVAIIGGGKLLDKATALHFLASRCDGLVFVGMMSFQIMKALGLSVPLNLVEHGALKEALNIVQFAQGRNVQILYPKDFWCKNDRFPRQFEIFPAHGILDGWVPVDIGPVSLGEINSLLTKCKKIIWIGPVKFHKAGCTSGASKLAQMLDQLSRSNCDITVIGNMACEAMMKESSSNSVFNMVFNASVVWEYFKRRKLPGVMALDRAYPYDTSWKAAYSDPVQPLAVDIGCGNGLFLIGMAKRRKDWNFLGLEINEKLVKRCLDSVQQLGIRNGHFIATNATSTFRSIVSSYPGKLVLVSIQCPNPDFNKPEHRWRMLQRSLIEAVAELLVPNGKVFLQSDIESVSVRMREEFLKYGKGKLLVHEESGDETDQGWLKENPFGVMSDWEQHVIDREAPMYRLMLSKSATTDWSG</sequence>
<keyword evidence="7" id="KW-0819">tRNA processing</keyword>